<protein>
    <submittedName>
        <fullName evidence="3">Type III secretion protein HrpT</fullName>
    </submittedName>
</protein>
<dbReference type="STRING" id="1109412.BN1221_04375c"/>
<dbReference type="GeneID" id="70906852"/>
<reference evidence="4" key="1">
    <citation type="submission" date="2015-01" db="EMBL/GenBank/DDBJ databases">
        <authorList>
            <person name="Paterson Steve"/>
        </authorList>
    </citation>
    <scope>NUCLEOTIDE SEQUENCE [LARGE SCALE GENOMIC DNA]</scope>
    <source>
        <strain evidence="4">OBR1</strain>
    </source>
</reference>
<feature type="signal peptide" evidence="1">
    <location>
        <begin position="1"/>
        <end position="24"/>
    </location>
</feature>
<sequence length="63" mass="7079">MWHKACLLILAALLLSACSTSRQTANCTSVSCRPQSDARQLVIWWQPDLRTGQADYSRVTINE</sequence>
<evidence type="ECO:0000313" key="5">
    <source>
        <dbReference type="Proteomes" id="UP000285972"/>
    </source>
</evidence>
<evidence type="ECO:0000313" key="3">
    <source>
        <dbReference type="EMBL" id="RLM29179.1"/>
    </source>
</evidence>
<dbReference type="EMBL" id="CGIG01000001">
    <property type="protein sequence ID" value="CPR20537.1"/>
    <property type="molecule type" value="Genomic_DNA"/>
</dbReference>
<keyword evidence="1" id="KW-0732">Signal</keyword>
<proteinExistence type="predicted"/>
<dbReference type="NCBIfam" id="NF041532">
    <property type="entry name" value="HprT"/>
    <property type="match status" value="1"/>
</dbReference>
<dbReference type="Proteomes" id="UP000285972">
    <property type="component" value="Unassembled WGS sequence"/>
</dbReference>
<keyword evidence="4" id="KW-1185">Reference proteome</keyword>
<evidence type="ECO:0000256" key="1">
    <source>
        <dbReference type="SAM" id="SignalP"/>
    </source>
</evidence>
<dbReference type="EMBL" id="MJLX01000002">
    <property type="protein sequence ID" value="RLM29179.1"/>
    <property type="molecule type" value="Genomic_DNA"/>
</dbReference>
<dbReference type="Proteomes" id="UP000044377">
    <property type="component" value="Unassembled WGS sequence"/>
</dbReference>
<reference evidence="3 5" key="3">
    <citation type="submission" date="2016-09" db="EMBL/GenBank/DDBJ databases">
        <authorList>
            <person name="Doonan J."/>
            <person name="Pachebat J.A."/>
            <person name="Golyshin P.N."/>
            <person name="Denman S."/>
            <person name="Mcdonald J.E."/>
        </authorList>
    </citation>
    <scope>NUCLEOTIDE SEQUENCE [LARGE SCALE GENOMIC DNA]</scope>
    <source>
        <strain evidence="3 5">FRB141</strain>
    </source>
</reference>
<dbReference type="PROSITE" id="PS51257">
    <property type="entry name" value="PROKAR_LIPOPROTEIN"/>
    <property type="match status" value="1"/>
</dbReference>
<evidence type="ECO:0000313" key="2">
    <source>
        <dbReference type="EMBL" id="CPR20537.1"/>
    </source>
</evidence>
<evidence type="ECO:0000313" key="4">
    <source>
        <dbReference type="Proteomes" id="UP000044377"/>
    </source>
</evidence>
<dbReference type="InterPro" id="IPR048207">
    <property type="entry name" value="HprT-like"/>
</dbReference>
<accession>A0A0G4K194</accession>
<reference evidence="2" key="2">
    <citation type="submission" date="2015-01" db="EMBL/GenBank/DDBJ databases">
        <authorList>
            <person name="Xiang T."/>
            <person name="Song Y."/>
            <person name="Huang L."/>
            <person name="Wang B."/>
            <person name="Wu P."/>
        </authorList>
    </citation>
    <scope>NUCLEOTIDE SEQUENCE [LARGE SCALE GENOMIC DNA]</scope>
    <source>
        <strain evidence="2">OBR1</strain>
    </source>
</reference>
<gene>
    <name evidence="3" type="ORF">BIY26_01130</name>
    <name evidence="2" type="ORF">BN1221_04375c</name>
</gene>
<dbReference type="AlphaFoldDB" id="A0A0G4K194"/>
<name>A0A0G4K194_9GAMM</name>
<dbReference type="OrthoDB" id="6548477at2"/>
<dbReference type="RefSeq" id="WP_048639068.1">
    <property type="nucleotide sequence ID" value="NZ_CGIG01000001.1"/>
</dbReference>
<organism evidence="2 4">
    <name type="scientific">Brenneria goodwinii</name>
    <dbReference type="NCBI Taxonomy" id="1109412"/>
    <lineage>
        <taxon>Bacteria</taxon>
        <taxon>Pseudomonadati</taxon>
        <taxon>Pseudomonadota</taxon>
        <taxon>Gammaproteobacteria</taxon>
        <taxon>Enterobacterales</taxon>
        <taxon>Pectobacteriaceae</taxon>
        <taxon>Brenneria</taxon>
    </lineage>
</organism>
<feature type="chain" id="PRO_5014227540" evidence="1">
    <location>
        <begin position="25"/>
        <end position="63"/>
    </location>
</feature>
<dbReference type="KEGG" id="bgj:AWC36_08605"/>